<reference evidence="1" key="1">
    <citation type="submission" date="2019-10" db="EMBL/GenBank/DDBJ databases">
        <authorList>
            <person name="Soares A.E.R."/>
            <person name="Aleixo A."/>
            <person name="Schneider P."/>
            <person name="Miyaki C.Y."/>
            <person name="Schneider M.P."/>
            <person name="Mello C."/>
            <person name="Vasconcelos A.T.R."/>
        </authorList>
    </citation>
    <scope>NUCLEOTIDE SEQUENCE</scope>
    <source>
        <tissue evidence="1">Muscle</tissue>
    </source>
</reference>
<dbReference type="Proteomes" id="UP001145742">
    <property type="component" value="Unassembled WGS sequence"/>
</dbReference>
<protein>
    <submittedName>
        <fullName evidence="1">Uncharacterized protein</fullName>
    </submittedName>
</protein>
<keyword evidence="2" id="KW-1185">Reference proteome</keyword>
<sequence>MGVEHSSVIDQLWCIMVLDKQREDDKPQQDGKFPYSLQRREDNWEMESISKLKATADCLKNISLAMFSLCFRPLNTPADDLTFADFASMASVPYIKSLKERGKESQKPEKTLEDF</sequence>
<comment type="caution">
    <text evidence="1">The sequence shown here is derived from an EMBL/GenBank/DDBJ whole genome shotgun (WGS) entry which is preliminary data.</text>
</comment>
<name>A0ABQ9DNS3_9PASS</name>
<evidence type="ECO:0000313" key="1">
    <source>
        <dbReference type="EMBL" id="KAJ7422552.1"/>
    </source>
</evidence>
<dbReference type="EMBL" id="WHWB01033000">
    <property type="protein sequence ID" value="KAJ7422552.1"/>
    <property type="molecule type" value="Genomic_DNA"/>
</dbReference>
<gene>
    <name evidence="1" type="ORF">WISP_37397</name>
</gene>
<evidence type="ECO:0000313" key="2">
    <source>
        <dbReference type="Proteomes" id="UP001145742"/>
    </source>
</evidence>
<organism evidence="1 2">
    <name type="scientific">Willisornis vidua</name>
    <name type="common">Xingu scale-backed antbird</name>
    <dbReference type="NCBI Taxonomy" id="1566151"/>
    <lineage>
        <taxon>Eukaryota</taxon>
        <taxon>Metazoa</taxon>
        <taxon>Chordata</taxon>
        <taxon>Craniata</taxon>
        <taxon>Vertebrata</taxon>
        <taxon>Euteleostomi</taxon>
        <taxon>Archelosauria</taxon>
        <taxon>Archosauria</taxon>
        <taxon>Dinosauria</taxon>
        <taxon>Saurischia</taxon>
        <taxon>Theropoda</taxon>
        <taxon>Coelurosauria</taxon>
        <taxon>Aves</taxon>
        <taxon>Neognathae</taxon>
        <taxon>Neoaves</taxon>
        <taxon>Telluraves</taxon>
        <taxon>Australaves</taxon>
        <taxon>Passeriformes</taxon>
        <taxon>Thamnophilidae</taxon>
        <taxon>Willisornis</taxon>
    </lineage>
</organism>
<accession>A0ABQ9DNS3</accession>
<proteinExistence type="predicted"/>